<dbReference type="PANTHER" id="PTHR16128">
    <property type="entry name" value="FAD/NAD(P)-BINDING OXIDOREDUCTASE FAMILY PROTEIN"/>
    <property type="match status" value="1"/>
</dbReference>
<dbReference type="RefSeq" id="WP_106221181.1">
    <property type="nucleotide sequence ID" value="NZ_PVWP01000006.1"/>
</dbReference>
<protein>
    <recommendedName>
        <fullName evidence="3">NAD/FAD-dependent oxidoreductase</fullName>
    </recommendedName>
</protein>
<evidence type="ECO:0008006" key="3">
    <source>
        <dbReference type="Google" id="ProtNLM"/>
    </source>
</evidence>
<sequence length="524" mass="54049">MAGSGTESGQPPGRPAPSLAVIGAGVAGCALAAGLRRGGWAGSIVLWEAGQGPGGRAATRRSRHDPGWHIDHGAPLFNLSEGPEPELVAPLLAGGWIEPWREPAALLDAEGALGPADGDPLLSGRLYRGRRGMDDLGRGLLALAEAPAVVPVVVPAAPGSLSCRYGTLIHHLEVRPGGGWRLADATGAVQGEADWLVLSGTLLAHPRARERFGWPQVPLQSAAQGLGDAELEAALAAIASMEMEARTNLMLTIEPTAAARWLVMPFRLLGLDGPAQRRWGLRRLSIQPLADGRCAVVAHGVLAEPDDAAAITALERAVAGALAPWLGDGAGAAETLVGVERRQLMRWGAAFPKGPGLPSAATVCRRSRVAFCGDFIAGPGFGRIEGALRSAQALAGRLLALVLLLGLALGNPATATAAAATTTIPYRCDGDLLLATADNGAVDAPGIPNTVAGTVPGATVLLEWRGLSLQLPRTNNAGPPSYTDGIWWWSLEDPAQPRFLHRRGAIESFSCQAVPAAGPPADGR</sequence>
<evidence type="ECO:0000313" key="1">
    <source>
        <dbReference type="EMBL" id="PSB37182.1"/>
    </source>
</evidence>
<dbReference type="EMBL" id="PVWP01000006">
    <property type="protein sequence ID" value="PSB37182.1"/>
    <property type="molecule type" value="Genomic_DNA"/>
</dbReference>
<accession>A0ABX5F8R3</accession>
<dbReference type="Gene3D" id="3.50.50.60">
    <property type="entry name" value="FAD/NAD(P)-binding domain"/>
    <property type="match status" value="1"/>
</dbReference>
<name>A0ABX5F8R3_9CHRO</name>
<keyword evidence="2" id="KW-1185">Reference proteome</keyword>
<organism evidence="1 2">
    <name type="scientific">Aphanothece cf. minutissima CCALA 015</name>
    <dbReference type="NCBI Taxonomy" id="2107695"/>
    <lineage>
        <taxon>Bacteria</taxon>
        <taxon>Bacillati</taxon>
        <taxon>Cyanobacteriota</taxon>
        <taxon>Cyanophyceae</taxon>
        <taxon>Oscillatoriophycideae</taxon>
        <taxon>Chroococcales</taxon>
        <taxon>Aphanothecaceae</taxon>
        <taxon>Aphanothece</taxon>
    </lineage>
</organism>
<dbReference type="PANTHER" id="PTHR16128:SF5">
    <property type="entry name" value="FAD_NAD(P)-BINDING OXIDOREDUCTASE FAMILY PROTEIN"/>
    <property type="match status" value="1"/>
</dbReference>
<reference evidence="1 2" key="1">
    <citation type="submission" date="2018-03" db="EMBL/GenBank/DDBJ databases">
        <title>The ancient ancestry and fast evolution of plastids.</title>
        <authorList>
            <person name="Moore K.R."/>
            <person name="Magnabosco C."/>
            <person name="Momper L."/>
            <person name="Gold D.A."/>
            <person name="Bosak T."/>
            <person name="Fournier G.P."/>
        </authorList>
    </citation>
    <scope>NUCLEOTIDE SEQUENCE [LARGE SCALE GENOMIC DNA]</scope>
    <source>
        <strain evidence="1 2">CCALA 015</strain>
    </source>
</reference>
<dbReference type="InterPro" id="IPR036188">
    <property type="entry name" value="FAD/NAD-bd_sf"/>
</dbReference>
<comment type="caution">
    <text evidence="1">The sequence shown here is derived from an EMBL/GenBank/DDBJ whole genome shotgun (WGS) entry which is preliminary data.</text>
</comment>
<dbReference type="SUPFAM" id="SSF51905">
    <property type="entry name" value="FAD/NAD(P)-binding domain"/>
    <property type="match status" value="1"/>
</dbReference>
<proteinExistence type="predicted"/>
<gene>
    <name evidence="1" type="ORF">C7B81_09480</name>
</gene>
<dbReference type="Pfam" id="PF13450">
    <property type="entry name" value="NAD_binding_8"/>
    <property type="match status" value="1"/>
</dbReference>
<dbReference type="Gene3D" id="3.90.660.10">
    <property type="match status" value="1"/>
</dbReference>
<dbReference type="Proteomes" id="UP000238218">
    <property type="component" value="Unassembled WGS sequence"/>
</dbReference>
<evidence type="ECO:0000313" key="2">
    <source>
        <dbReference type="Proteomes" id="UP000238218"/>
    </source>
</evidence>